<dbReference type="InterPro" id="IPR013830">
    <property type="entry name" value="SGNH_hydro"/>
</dbReference>
<dbReference type="GO" id="GO:0004622">
    <property type="term" value="F:phosphatidylcholine lysophospholipase activity"/>
    <property type="evidence" value="ECO:0007669"/>
    <property type="project" value="TreeGrafter"/>
</dbReference>
<proteinExistence type="predicted"/>
<dbReference type="PANTHER" id="PTHR30383">
    <property type="entry name" value="THIOESTERASE 1/PROTEASE 1/LYSOPHOSPHOLIPASE L1"/>
    <property type="match status" value="1"/>
</dbReference>
<dbReference type="InterPro" id="IPR036514">
    <property type="entry name" value="SGNH_hydro_sf"/>
</dbReference>
<keyword evidence="3" id="KW-1185">Reference proteome</keyword>
<reference evidence="2 3" key="1">
    <citation type="submission" date="2016-04" db="EMBL/GenBank/DDBJ databases">
        <title>A degradative enzymes factory behind the ericoid mycorrhizal symbiosis.</title>
        <authorList>
            <consortium name="DOE Joint Genome Institute"/>
            <person name="Martino E."/>
            <person name="Morin E."/>
            <person name="Grelet G."/>
            <person name="Kuo A."/>
            <person name="Kohler A."/>
            <person name="Daghino S."/>
            <person name="Barry K."/>
            <person name="Choi C."/>
            <person name="Cichocki N."/>
            <person name="Clum A."/>
            <person name="Copeland A."/>
            <person name="Hainaut M."/>
            <person name="Haridas S."/>
            <person name="Labutti K."/>
            <person name="Lindquist E."/>
            <person name="Lipzen A."/>
            <person name="Khouja H.-R."/>
            <person name="Murat C."/>
            <person name="Ohm R."/>
            <person name="Olson A."/>
            <person name="Spatafora J."/>
            <person name="Veneault-Fourrey C."/>
            <person name="Henrissat B."/>
            <person name="Grigoriev I."/>
            <person name="Martin F."/>
            <person name="Perotto S."/>
        </authorList>
    </citation>
    <scope>NUCLEOTIDE SEQUENCE [LARGE SCALE GENOMIC DNA]</scope>
    <source>
        <strain evidence="2 3">F</strain>
    </source>
</reference>
<dbReference type="EMBL" id="KZ613958">
    <property type="protein sequence ID" value="PMD32624.1"/>
    <property type="molecule type" value="Genomic_DNA"/>
</dbReference>
<keyword evidence="2" id="KW-0378">Hydrolase</keyword>
<dbReference type="Pfam" id="PF13472">
    <property type="entry name" value="Lipase_GDSL_2"/>
    <property type="match status" value="1"/>
</dbReference>
<dbReference type="Proteomes" id="UP000235786">
    <property type="component" value="Unassembled WGS sequence"/>
</dbReference>
<dbReference type="CDD" id="cd00229">
    <property type="entry name" value="SGNH_hydrolase"/>
    <property type="match status" value="1"/>
</dbReference>
<dbReference type="SUPFAM" id="SSF52266">
    <property type="entry name" value="SGNH hydrolase"/>
    <property type="match status" value="1"/>
</dbReference>
<sequence>MASSKPQLRILCFGDSLTEGYTQHGSRFTPYSETLLTALKSNLPISSKYNIAIDTDGMSGDLVTGSFLGRMEDRYNHPLTKHLPYNYVIFLGGTNDLGWGKAPSEICSTIQTITQIPLDHGAKVLLLTVPECSAKNKGLDRKRAELNQGIWEDEREGVFTLDLFEKMPYHSLGEEDRNELWDDGLHFTAAGYAKIGRLVAERLLEIIDSESGEGTEE</sequence>
<evidence type="ECO:0000259" key="1">
    <source>
        <dbReference type="Pfam" id="PF13472"/>
    </source>
</evidence>
<dbReference type="InterPro" id="IPR051532">
    <property type="entry name" value="Ester_Hydrolysis_Enzymes"/>
</dbReference>
<dbReference type="PANTHER" id="PTHR30383:SF19">
    <property type="entry name" value="FIBRONECTIN TYPE-III DOMAIN-CONTAINING PROTEIN"/>
    <property type="match status" value="1"/>
</dbReference>
<dbReference type="AlphaFoldDB" id="A0A2J6R285"/>
<protein>
    <submittedName>
        <fullName evidence="2">SGNH hydrolase</fullName>
    </submittedName>
</protein>
<accession>A0A2J6R285</accession>
<organism evidence="2 3">
    <name type="scientific">Hyaloscypha variabilis (strain UAMH 11265 / GT02V1 / F)</name>
    <name type="common">Meliniomyces variabilis</name>
    <dbReference type="NCBI Taxonomy" id="1149755"/>
    <lineage>
        <taxon>Eukaryota</taxon>
        <taxon>Fungi</taxon>
        <taxon>Dikarya</taxon>
        <taxon>Ascomycota</taxon>
        <taxon>Pezizomycotina</taxon>
        <taxon>Leotiomycetes</taxon>
        <taxon>Helotiales</taxon>
        <taxon>Hyaloscyphaceae</taxon>
        <taxon>Hyaloscypha</taxon>
        <taxon>Hyaloscypha variabilis</taxon>
    </lineage>
</organism>
<gene>
    <name evidence="2" type="ORF">L207DRAFT_499604</name>
</gene>
<evidence type="ECO:0000313" key="2">
    <source>
        <dbReference type="EMBL" id="PMD32624.1"/>
    </source>
</evidence>
<feature type="domain" description="SGNH hydrolase-type esterase" evidence="1">
    <location>
        <begin position="12"/>
        <end position="193"/>
    </location>
</feature>
<name>A0A2J6R285_HYAVF</name>
<dbReference type="Gene3D" id="3.40.50.1110">
    <property type="entry name" value="SGNH hydrolase"/>
    <property type="match status" value="1"/>
</dbReference>
<dbReference type="OrthoDB" id="408760at2759"/>
<evidence type="ECO:0000313" key="3">
    <source>
        <dbReference type="Proteomes" id="UP000235786"/>
    </source>
</evidence>